<protein>
    <recommendedName>
        <fullName evidence="5">MYND-type domain-containing protein</fullName>
    </recommendedName>
</protein>
<dbReference type="EMBL" id="KN832580">
    <property type="protein sequence ID" value="KII83211.1"/>
    <property type="molecule type" value="Genomic_DNA"/>
</dbReference>
<proteinExistence type="predicted"/>
<keyword evidence="2 4" id="KW-0863">Zinc-finger</keyword>
<keyword evidence="1" id="KW-0479">Metal-binding</keyword>
<evidence type="ECO:0000313" key="7">
    <source>
        <dbReference type="Proteomes" id="UP000053263"/>
    </source>
</evidence>
<dbReference type="AlphaFoldDB" id="A0A0C9SK68"/>
<dbReference type="PROSITE" id="PS50865">
    <property type="entry name" value="ZF_MYND_2"/>
    <property type="match status" value="1"/>
</dbReference>
<evidence type="ECO:0000256" key="2">
    <source>
        <dbReference type="ARBA" id="ARBA00022771"/>
    </source>
</evidence>
<keyword evidence="7" id="KW-1185">Reference proteome</keyword>
<evidence type="ECO:0000256" key="3">
    <source>
        <dbReference type="ARBA" id="ARBA00022833"/>
    </source>
</evidence>
<evidence type="ECO:0000313" key="6">
    <source>
        <dbReference type="EMBL" id="KII83211.1"/>
    </source>
</evidence>
<feature type="domain" description="MYND-type" evidence="5">
    <location>
        <begin position="14"/>
        <end position="54"/>
    </location>
</feature>
<keyword evidence="3" id="KW-0862">Zinc</keyword>
<gene>
    <name evidence="6" type="ORF">PLICRDRAFT_119711</name>
</gene>
<name>A0A0C9SK68_PLICR</name>
<dbReference type="Pfam" id="PF01753">
    <property type="entry name" value="zf-MYND"/>
    <property type="match status" value="1"/>
</dbReference>
<accession>A0A0C9SK68</accession>
<evidence type="ECO:0000256" key="1">
    <source>
        <dbReference type="ARBA" id="ARBA00022723"/>
    </source>
</evidence>
<dbReference type="HOGENOM" id="CLU_1836358_0_0_1"/>
<organism evidence="6 7">
    <name type="scientific">Plicaturopsis crispa FD-325 SS-3</name>
    <dbReference type="NCBI Taxonomy" id="944288"/>
    <lineage>
        <taxon>Eukaryota</taxon>
        <taxon>Fungi</taxon>
        <taxon>Dikarya</taxon>
        <taxon>Basidiomycota</taxon>
        <taxon>Agaricomycotina</taxon>
        <taxon>Agaricomycetes</taxon>
        <taxon>Agaricomycetidae</taxon>
        <taxon>Amylocorticiales</taxon>
        <taxon>Amylocorticiaceae</taxon>
        <taxon>Plicatura</taxon>
        <taxon>Plicaturopsis crispa</taxon>
    </lineage>
</organism>
<dbReference type="Gene3D" id="6.10.140.2220">
    <property type="match status" value="1"/>
</dbReference>
<evidence type="ECO:0000259" key="5">
    <source>
        <dbReference type="PROSITE" id="PS50865"/>
    </source>
</evidence>
<dbReference type="Proteomes" id="UP000053263">
    <property type="component" value="Unassembled WGS sequence"/>
</dbReference>
<dbReference type="SUPFAM" id="SSF144232">
    <property type="entry name" value="HIT/MYND zinc finger-like"/>
    <property type="match status" value="1"/>
</dbReference>
<dbReference type="GO" id="GO:0008270">
    <property type="term" value="F:zinc ion binding"/>
    <property type="evidence" value="ECO:0007669"/>
    <property type="project" value="UniProtKB-KW"/>
</dbReference>
<dbReference type="OrthoDB" id="2212237at2759"/>
<evidence type="ECO:0000256" key="4">
    <source>
        <dbReference type="PROSITE-ProRule" id="PRU00134"/>
    </source>
</evidence>
<dbReference type="InterPro" id="IPR002893">
    <property type="entry name" value="Znf_MYND"/>
</dbReference>
<sequence>MAPGSPLTDAVRDCAGCSLPYPLKDLFRCSRCTEALYCSSLCQKAHWGIHKPRCCFPILSETWAVTVTCDEDRRGPPFRSTVVGSAHGIHTYGVPSPVSSLVSVPILVYRHIREGSLSMTTRKGLDNQIVTYLMIDPLTGFAPPE</sequence>
<reference evidence="6 7" key="1">
    <citation type="submission" date="2014-06" db="EMBL/GenBank/DDBJ databases">
        <title>Evolutionary Origins and Diversification of the Mycorrhizal Mutualists.</title>
        <authorList>
            <consortium name="DOE Joint Genome Institute"/>
            <consortium name="Mycorrhizal Genomics Consortium"/>
            <person name="Kohler A."/>
            <person name="Kuo A."/>
            <person name="Nagy L.G."/>
            <person name="Floudas D."/>
            <person name="Copeland A."/>
            <person name="Barry K.W."/>
            <person name="Cichocki N."/>
            <person name="Veneault-Fourrey C."/>
            <person name="LaButti K."/>
            <person name="Lindquist E.A."/>
            <person name="Lipzen A."/>
            <person name="Lundell T."/>
            <person name="Morin E."/>
            <person name="Murat C."/>
            <person name="Riley R."/>
            <person name="Ohm R."/>
            <person name="Sun H."/>
            <person name="Tunlid A."/>
            <person name="Henrissat B."/>
            <person name="Grigoriev I.V."/>
            <person name="Hibbett D.S."/>
            <person name="Martin F."/>
        </authorList>
    </citation>
    <scope>NUCLEOTIDE SEQUENCE [LARGE SCALE GENOMIC DNA]</scope>
    <source>
        <strain evidence="6 7">FD-325 SS-3</strain>
    </source>
</reference>